<protein>
    <submittedName>
        <fullName evidence="1">Uncharacterized protein</fullName>
    </submittedName>
</protein>
<organism evidence="1 2">
    <name type="scientific">Hyalomma asiaticum</name>
    <name type="common">Tick</name>
    <dbReference type="NCBI Taxonomy" id="266040"/>
    <lineage>
        <taxon>Eukaryota</taxon>
        <taxon>Metazoa</taxon>
        <taxon>Ecdysozoa</taxon>
        <taxon>Arthropoda</taxon>
        <taxon>Chelicerata</taxon>
        <taxon>Arachnida</taxon>
        <taxon>Acari</taxon>
        <taxon>Parasitiformes</taxon>
        <taxon>Ixodida</taxon>
        <taxon>Ixodoidea</taxon>
        <taxon>Ixodidae</taxon>
        <taxon>Hyalomminae</taxon>
        <taxon>Hyalomma</taxon>
    </lineage>
</organism>
<proteinExistence type="predicted"/>
<evidence type="ECO:0000313" key="2">
    <source>
        <dbReference type="Proteomes" id="UP000821845"/>
    </source>
</evidence>
<accession>A0ACB7SXF4</accession>
<sequence length="858" mass="92238">MPPHRMVSPRPETESSGHMEIDSRRGDLPLELPPRPHSRESSQSRNVSTEKSGDFPESSETRSDVETDGSTTKWTTEIMPGGASVQQLGSADAVSKESSTIEEEQASHYKYENKQETGGNPEGLASKPTTRYRTKAAMRAKASTHTNISRCTSGVGTIAKEIASSRMDDPERAQQTVSVAEHCSIACTEDSESGSTMANLEAVDAASSWAGDPLSKQAATAESRARESKKSERGRRSIWGQCFSAQPQCMTLGAPPESVGRPLPYTAVARRLLQILFRHRQKNAQAIPKETSGETHDTMQEMVAESCVPGNRTVLKCERGLESSAAVTSQDDAKRQGETDGPVSRNDLSETSPSEKESLAESQEKPLECIINVPKESKHMASDSASQTSAEYILSSPAAVRSSDHEPESPTSETFSQDLRNEPPKPSITIPSDAPDLASQMTAKLPDNHQSQSSRYYIDPPPHVLKRQLISALNLWPSKKSLIQCRTSTFSIVRKTGFEEQPPPLIEEATSSTKLPDDSTGSAVKAEPSVPRKMPPRSATAAEQKKAPVPLLRLGKRRLSSESESTEEEIAGRPPASRRRAEETRGAGEPQDTSDESIPSPSVQTKYFFRPIELAPVSAGSEMNVARPVAIRAPITARTAFEFVSKATNVSEPAELAVGKLTVSASDRGAVATGDDCSSDVDITSPSSTLCDGEERQLTSSACESKNSKAADDEYGGANESSGSESDITVGALEQFSSDQKELWRTSSETTSDSSETSVHGRRRTADGSGDTPSAVDPDYSNTEDEKESSTVESDAATFGIRRPSQDRFSENYVGRTDTAGGSSAQGAGDSKATISMSTEDDQGFRVFRDVAASHNHS</sequence>
<reference evidence="1" key="1">
    <citation type="submission" date="2020-05" db="EMBL/GenBank/DDBJ databases">
        <title>Large-scale comparative analyses of tick genomes elucidate their genetic diversity and vector capacities.</title>
        <authorList>
            <person name="Jia N."/>
            <person name="Wang J."/>
            <person name="Shi W."/>
            <person name="Du L."/>
            <person name="Sun Y."/>
            <person name="Zhan W."/>
            <person name="Jiang J."/>
            <person name="Wang Q."/>
            <person name="Zhang B."/>
            <person name="Ji P."/>
            <person name="Sakyi L.B."/>
            <person name="Cui X."/>
            <person name="Yuan T."/>
            <person name="Jiang B."/>
            <person name="Yang W."/>
            <person name="Lam T.T.-Y."/>
            <person name="Chang Q."/>
            <person name="Ding S."/>
            <person name="Wang X."/>
            <person name="Zhu J."/>
            <person name="Ruan X."/>
            <person name="Zhao L."/>
            <person name="Wei J."/>
            <person name="Que T."/>
            <person name="Du C."/>
            <person name="Cheng J."/>
            <person name="Dai P."/>
            <person name="Han X."/>
            <person name="Huang E."/>
            <person name="Gao Y."/>
            <person name="Liu J."/>
            <person name="Shao H."/>
            <person name="Ye R."/>
            <person name="Li L."/>
            <person name="Wei W."/>
            <person name="Wang X."/>
            <person name="Wang C."/>
            <person name="Yang T."/>
            <person name="Huo Q."/>
            <person name="Li W."/>
            <person name="Guo W."/>
            <person name="Chen H."/>
            <person name="Zhou L."/>
            <person name="Ni X."/>
            <person name="Tian J."/>
            <person name="Zhou Y."/>
            <person name="Sheng Y."/>
            <person name="Liu T."/>
            <person name="Pan Y."/>
            <person name="Xia L."/>
            <person name="Li J."/>
            <person name="Zhao F."/>
            <person name="Cao W."/>
        </authorList>
    </citation>
    <scope>NUCLEOTIDE SEQUENCE</scope>
    <source>
        <strain evidence="1">Hyas-2018</strain>
    </source>
</reference>
<dbReference type="EMBL" id="CM023483">
    <property type="protein sequence ID" value="KAH6937329.1"/>
    <property type="molecule type" value="Genomic_DNA"/>
</dbReference>
<name>A0ACB7SXF4_HYAAI</name>
<dbReference type="Proteomes" id="UP000821845">
    <property type="component" value="Chromosome 3"/>
</dbReference>
<evidence type="ECO:0000313" key="1">
    <source>
        <dbReference type="EMBL" id="KAH6937329.1"/>
    </source>
</evidence>
<keyword evidence="2" id="KW-1185">Reference proteome</keyword>
<comment type="caution">
    <text evidence="1">The sequence shown here is derived from an EMBL/GenBank/DDBJ whole genome shotgun (WGS) entry which is preliminary data.</text>
</comment>
<gene>
    <name evidence="1" type="ORF">HPB50_026768</name>
</gene>